<evidence type="ECO:0000313" key="5">
    <source>
        <dbReference type="EMBL" id="KAI1901683.1"/>
    </source>
</evidence>
<gene>
    <name evidence="5" type="ORF">AGOR_G00036920</name>
</gene>
<keyword evidence="4" id="KW-0833">Ubl conjugation pathway</keyword>
<evidence type="ECO:0000256" key="1">
    <source>
        <dbReference type="ARBA" id="ARBA00004496"/>
    </source>
</evidence>
<name>A0A8T3DX57_9TELE</name>
<dbReference type="OrthoDB" id="9991467at2759"/>
<dbReference type="EMBL" id="JAERUA010000003">
    <property type="protein sequence ID" value="KAI1901683.1"/>
    <property type="molecule type" value="Genomic_DNA"/>
</dbReference>
<organism evidence="5 6">
    <name type="scientific">Albula goreensis</name>
    <dbReference type="NCBI Taxonomy" id="1534307"/>
    <lineage>
        <taxon>Eukaryota</taxon>
        <taxon>Metazoa</taxon>
        <taxon>Chordata</taxon>
        <taxon>Craniata</taxon>
        <taxon>Vertebrata</taxon>
        <taxon>Euteleostomi</taxon>
        <taxon>Actinopterygii</taxon>
        <taxon>Neopterygii</taxon>
        <taxon>Teleostei</taxon>
        <taxon>Albuliformes</taxon>
        <taxon>Albulidae</taxon>
        <taxon>Albula</taxon>
    </lineage>
</organism>
<evidence type="ECO:0000256" key="2">
    <source>
        <dbReference type="ARBA" id="ARBA00004906"/>
    </source>
</evidence>
<sequence>MPLSGQEWRSPGKNWVKTEDGLKKQSDYENNIAEFKSCCRDEEFHNGNLCLIKSIDLAAKKHKKDLMNNNTKIPYFYQDKWIYVHKGSTKERHGYCTLGEAFNRLDFPVPFWTPRGLVTW</sequence>
<dbReference type="PANTHER" id="PTHR13123:SF6">
    <property type="entry name" value="F-BOX ONLY PROTEIN 32"/>
    <property type="match status" value="1"/>
</dbReference>
<dbReference type="InterPro" id="IPR040394">
    <property type="entry name" value="FBX25/32"/>
</dbReference>
<comment type="caution">
    <text evidence="5">The sequence shown here is derived from an EMBL/GenBank/DDBJ whole genome shotgun (WGS) entry which is preliminary data.</text>
</comment>
<dbReference type="PANTHER" id="PTHR13123">
    <property type="entry name" value="LD30288P"/>
    <property type="match status" value="1"/>
</dbReference>
<dbReference type="GO" id="GO:0005634">
    <property type="term" value="C:nucleus"/>
    <property type="evidence" value="ECO:0007669"/>
    <property type="project" value="TreeGrafter"/>
</dbReference>
<accession>A0A8T3DX57</accession>
<dbReference type="GO" id="GO:0019005">
    <property type="term" value="C:SCF ubiquitin ligase complex"/>
    <property type="evidence" value="ECO:0007669"/>
    <property type="project" value="TreeGrafter"/>
</dbReference>
<keyword evidence="6" id="KW-1185">Reference proteome</keyword>
<evidence type="ECO:0000313" key="6">
    <source>
        <dbReference type="Proteomes" id="UP000829720"/>
    </source>
</evidence>
<dbReference type="AlphaFoldDB" id="A0A8T3DX57"/>
<reference evidence="5" key="1">
    <citation type="submission" date="2021-01" db="EMBL/GenBank/DDBJ databases">
        <authorList>
            <person name="Zahm M."/>
            <person name="Roques C."/>
            <person name="Cabau C."/>
            <person name="Klopp C."/>
            <person name="Donnadieu C."/>
            <person name="Jouanno E."/>
            <person name="Lampietro C."/>
            <person name="Louis A."/>
            <person name="Herpin A."/>
            <person name="Echchiki A."/>
            <person name="Berthelot C."/>
            <person name="Parey E."/>
            <person name="Roest-Crollius H."/>
            <person name="Braasch I."/>
            <person name="Postlethwait J."/>
            <person name="Bobe J."/>
            <person name="Montfort J."/>
            <person name="Bouchez O."/>
            <person name="Begum T."/>
            <person name="Mejri S."/>
            <person name="Adams A."/>
            <person name="Chen W.-J."/>
            <person name="Guiguen Y."/>
        </authorList>
    </citation>
    <scope>NUCLEOTIDE SEQUENCE</scope>
    <source>
        <tissue evidence="5">Blood</tissue>
    </source>
</reference>
<evidence type="ECO:0000256" key="4">
    <source>
        <dbReference type="ARBA" id="ARBA00022786"/>
    </source>
</evidence>
<dbReference type="GO" id="GO:0016567">
    <property type="term" value="P:protein ubiquitination"/>
    <property type="evidence" value="ECO:0007669"/>
    <property type="project" value="TreeGrafter"/>
</dbReference>
<evidence type="ECO:0000256" key="3">
    <source>
        <dbReference type="ARBA" id="ARBA00022490"/>
    </source>
</evidence>
<keyword evidence="3" id="KW-0963">Cytoplasm</keyword>
<proteinExistence type="predicted"/>
<dbReference type="GO" id="GO:0005737">
    <property type="term" value="C:cytoplasm"/>
    <property type="evidence" value="ECO:0007669"/>
    <property type="project" value="UniProtKB-SubCell"/>
</dbReference>
<dbReference type="Proteomes" id="UP000829720">
    <property type="component" value="Unassembled WGS sequence"/>
</dbReference>
<protein>
    <submittedName>
        <fullName evidence="5">Uncharacterized protein</fullName>
    </submittedName>
</protein>
<comment type="subcellular location">
    <subcellularLocation>
        <location evidence="1">Cytoplasm</location>
    </subcellularLocation>
</comment>
<comment type="pathway">
    <text evidence="2">Protein modification; protein ubiquitination.</text>
</comment>